<keyword evidence="2" id="KW-1185">Reference proteome</keyword>
<evidence type="ECO:0000313" key="2">
    <source>
        <dbReference type="Proteomes" id="UP000651517"/>
    </source>
</evidence>
<reference evidence="1 2" key="1">
    <citation type="submission" date="2020-08" db="EMBL/GenBank/DDBJ databases">
        <title>A Genomic Blueprint of the Chicken Gut Microbiome.</title>
        <authorList>
            <person name="Gilroy R."/>
            <person name="Ravi A."/>
            <person name="Getino M."/>
            <person name="Pursley I."/>
            <person name="Horton D.L."/>
            <person name="Alikhan N.-F."/>
            <person name="Baker D."/>
            <person name="Gharbi K."/>
            <person name="Hall N."/>
            <person name="Watson M."/>
            <person name="Adriaenssens E.M."/>
            <person name="Foster-Nyarko E."/>
            <person name="Jarju S."/>
            <person name="Secka A."/>
            <person name="Antonio M."/>
            <person name="Oren A."/>
            <person name="Chaudhuri R."/>
            <person name="La Ragione R.M."/>
            <person name="Hildebrand F."/>
            <person name="Pallen M.J."/>
        </authorList>
    </citation>
    <scope>NUCLEOTIDE SEQUENCE [LARGE SCALE GENOMIC DNA]</scope>
    <source>
        <strain evidence="1 2">Re57</strain>
    </source>
</reference>
<organism evidence="1 2">
    <name type="scientific">Brevibacterium gallinarum</name>
    <dbReference type="NCBI Taxonomy" id="2762220"/>
    <lineage>
        <taxon>Bacteria</taxon>
        <taxon>Bacillati</taxon>
        <taxon>Actinomycetota</taxon>
        <taxon>Actinomycetes</taxon>
        <taxon>Micrococcales</taxon>
        <taxon>Brevibacteriaceae</taxon>
        <taxon>Brevibacterium</taxon>
    </lineage>
</organism>
<gene>
    <name evidence="1" type="ORF">H9634_04930</name>
</gene>
<sequence length="104" mass="11038">MSAAEAELAAQLTAMGWSCTRHGPSLVFERAATQTPAAGGEDAGSNPVIFWRVSPVEVATHWAGGRMRGVGHLASLSVVEMLEVFDGVRGELRDGPEGFRVYPI</sequence>
<dbReference type="RefSeq" id="WP_191725635.1">
    <property type="nucleotide sequence ID" value="NZ_JACSPY010000003.1"/>
</dbReference>
<proteinExistence type="predicted"/>
<evidence type="ECO:0000313" key="1">
    <source>
        <dbReference type="EMBL" id="MBD8020123.1"/>
    </source>
</evidence>
<accession>A0ABR8WSS8</accession>
<protein>
    <submittedName>
        <fullName evidence="1">Uncharacterized protein</fullName>
    </submittedName>
</protein>
<name>A0ABR8WSS8_9MICO</name>
<dbReference type="EMBL" id="JACSPY010000003">
    <property type="protein sequence ID" value="MBD8020123.1"/>
    <property type="molecule type" value="Genomic_DNA"/>
</dbReference>
<comment type="caution">
    <text evidence="1">The sequence shown here is derived from an EMBL/GenBank/DDBJ whole genome shotgun (WGS) entry which is preliminary data.</text>
</comment>
<dbReference type="Proteomes" id="UP000651517">
    <property type="component" value="Unassembled WGS sequence"/>
</dbReference>